<dbReference type="InterPro" id="IPR011989">
    <property type="entry name" value="ARM-like"/>
</dbReference>
<dbReference type="PROSITE" id="PS50011">
    <property type="entry name" value="PROTEIN_KINASE_DOM"/>
    <property type="match status" value="1"/>
</dbReference>
<evidence type="ECO:0000256" key="2">
    <source>
        <dbReference type="SAM" id="MobiDB-lite"/>
    </source>
</evidence>
<dbReference type="OrthoDB" id="9942861at2759"/>
<accession>A0A9N9SJE0</accession>
<dbReference type="Gene3D" id="1.25.10.10">
    <property type="entry name" value="Leucine-rich Repeat Variant"/>
    <property type="match status" value="1"/>
</dbReference>
<dbReference type="InterPro" id="IPR016024">
    <property type="entry name" value="ARM-type_fold"/>
</dbReference>
<feature type="region of interest" description="Disordered" evidence="2">
    <location>
        <begin position="455"/>
        <end position="564"/>
    </location>
</feature>
<evidence type="ECO:0000256" key="1">
    <source>
        <dbReference type="ARBA" id="ARBA00038349"/>
    </source>
</evidence>
<reference evidence="4" key="2">
    <citation type="submission" date="2022-10" db="EMBL/GenBank/DDBJ databases">
        <authorList>
            <consortium name="ENA_rothamsted_submissions"/>
            <consortium name="culmorum"/>
            <person name="King R."/>
        </authorList>
    </citation>
    <scope>NUCLEOTIDE SEQUENCE</scope>
</reference>
<comment type="similarity">
    <text evidence="1">Belongs to the protein kinase superfamily.</text>
</comment>
<dbReference type="PANTHER" id="PTHR12984:SF15">
    <property type="entry name" value="PROTEIN-ASSOCIATING WITH THE CARBOXYL-TERMINAL DOMAIN OF EZRIN"/>
    <property type="match status" value="1"/>
</dbReference>
<protein>
    <recommendedName>
        <fullName evidence="3">Protein kinase domain-containing protein</fullName>
    </recommendedName>
</protein>
<name>A0A9N9SJE0_PHACE</name>
<dbReference type="EMBL" id="OU896713">
    <property type="protein sequence ID" value="CAG9824061.1"/>
    <property type="molecule type" value="Genomic_DNA"/>
</dbReference>
<feature type="compositionally biased region" description="Basic and acidic residues" evidence="2">
    <location>
        <begin position="480"/>
        <end position="492"/>
    </location>
</feature>
<evidence type="ECO:0000313" key="5">
    <source>
        <dbReference type="Proteomes" id="UP001153737"/>
    </source>
</evidence>
<dbReference type="InterPro" id="IPR011009">
    <property type="entry name" value="Kinase-like_dom_sf"/>
</dbReference>
<feature type="compositionally biased region" description="Acidic residues" evidence="2">
    <location>
        <begin position="493"/>
        <end position="520"/>
    </location>
</feature>
<evidence type="ECO:0000313" key="4">
    <source>
        <dbReference type="EMBL" id="CAG9824061.1"/>
    </source>
</evidence>
<reference evidence="4" key="1">
    <citation type="submission" date="2022-01" db="EMBL/GenBank/DDBJ databases">
        <authorList>
            <person name="King R."/>
        </authorList>
    </citation>
    <scope>NUCLEOTIDE SEQUENCE</scope>
</reference>
<gene>
    <name evidence="4" type="ORF">PHAECO_LOCUS11216</name>
</gene>
<proteinExistence type="inferred from homology"/>
<dbReference type="AlphaFoldDB" id="A0A9N9SJE0"/>
<keyword evidence="5" id="KW-1185">Reference proteome</keyword>
<dbReference type="Proteomes" id="UP001153737">
    <property type="component" value="Chromosome 7"/>
</dbReference>
<feature type="domain" description="Protein kinase" evidence="3">
    <location>
        <begin position="1"/>
        <end position="252"/>
    </location>
</feature>
<dbReference type="Gene3D" id="1.10.510.10">
    <property type="entry name" value="Transferase(Phosphotransferase) domain 1"/>
    <property type="match status" value="1"/>
</dbReference>
<dbReference type="SUPFAM" id="SSF56112">
    <property type="entry name" value="Protein kinase-like (PK-like)"/>
    <property type="match status" value="1"/>
</dbReference>
<dbReference type="GO" id="GO:0004672">
    <property type="term" value="F:protein kinase activity"/>
    <property type="evidence" value="ECO:0007669"/>
    <property type="project" value="InterPro"/>
</dbReference>
<dbReference type="InterPro" id="IPR051177">
    <property type="entry name" value="CIK-Related_Protein"/>
</dbReference>
<organism evidence="4 5">
    <name type="scientific">Phaedon cochleariae</name>
    <name type="common">Mustard beetle</name>
    <dbReference type="NCBI Taxonomy" id="80249"/>
    <lineage>
        <taxon>Eukaryota</taxon>
        <taxon>Metazoa</taxon>
        <taxon>Ecdysozoa</taxon>
        <taxon>Arthropoda</taxon>
        <taxon>Hexapoda</taxon>
        <taxon>Insecta</taxon>
        <taxon>Pterygota</taxon>
        <taxon>Neoptera</taxon>
        <taxon>Endopterygota</taxon>
        <taxon>Coleoptera</taxon>
        <taxon>Polyphaga</taxon>
        <taxon>Cucujiformia</taxon>
        <taxon>Chrysomeloidea</taxon>
        <taxon>Chrysomelidae</taxon>
        <taxon>Chrysomelinae</taxon>
        <taxon>Chrysomelini</taxon>
        <taxon>Phaedon</taxon>
    </lineage>
</organism>
<dbReference type="InterPro" id="IPR000719">
    <property type="entry name" value="Prot_kinase_dom"/>
</dbReference>
<evidence type="ECO:0000259" key="3">
    <source>
        <dbReference type="PROSITE" id="PS50011"/>
    </source>
</evidence>
<dbReference type="SUPFAM" id="SSF48371">
    <property type="entry name" value="ARM repeat"/>
    <property type="match status" value="1"/>
</dbReference>
<dbReference type="GO" id="GO:0005524">
    <property type="term" value="F:ATP binding"/>
    <property type="evidence" value="ECO:0007669"/>
    <property type="project" value="InterPro"/>
</dbReference>
<sequence length="631" mass="70646">MGNEQSQLPGIDIDEKAIEVSDFWSQHSASIIAAGNLTNLSIFIGEIFVNGSLWTSQTPLEKCTKNLMVFRHPCIIKYISSWKNNSKFYLAVEEVIPLAQVLPKLNSLQISVGLHSVLKALHFLHENASASHNNVCISSIYTTKDGNWKLGGMEYLSRYKDISCDYLSKTRSNRYGRSVDPNEEKLLDNKLGRRDFIDIYAFGALVSEILKSRLKDDSPVLSTFRDYCKHELQNADISKRPSFENILAHEFFNQDFITIHSFLVELPLKNDEQKSEFFDSLVDKLRLFDEEIVASQLSGLLLSRLVLLNRNAQEKVLPVLLTPKTDANDETQADLIFSEDSFKIHLRPKLLEIFRVRDAQIRLLLLQHFSKFMHIFTRDELLSNILPELLVGIKDTDDRLVAVTLRSLADLVAVLGAAAVVGGKRAKLFTDGRPVPAPRRGTTTRRASAVVEAVAGGGGSAGGEVAAVERRSGLESGNRGVDELPERPRPDGEEGETSTEEIEMSLGDENDIDNWEDWDMNEANQTAAHHHHHRPIPNGDTRESPPLPDSTRTVADPARKPPMPEIEALDIKHRVDVTKKEEFDFFQDMEPVIARADKFLVEAVGQTVAGGKLALNVEEAGEEGWMDEDWG</sequence>
<dbReference type="PANTHER" id="PTHR12984">
    <property type="entry name" value="SCY1-RELATED S/T PROTEIN KINASE-LIKE"/>
    <property type="match status" value="1"/>
</dbReference>